<keyword evidence="1" id="KW-0472">Membrane</keyword>
<reference evidence="2" key="1">
    <citation type="journal article" date="2020" name="Nat. Commun.">
        <title>Large-scale genome sequencing of mycorrhizal fungi provides insights into the early evolution of symbiotic traits.</title>
        <authorList>
            <person name="Miyauchi S."/>
            <person name="Kiss E."/>
            <person name="Kuo A."/>
            <person name="Drula E."/>
            <person name="Kohler A."/>
            <person name="Sanchez-Garcia M."/>
            <person name="Morin E."/>
            <person name="Andreopoulos B."/>
            <person name="Barry K.W."/>
            <person name="Bonito G."/>
            <person name="Buee M."/>
            <person name="Carver A."/>
            <person name="Chen C."/>
            <person name="Cichocki N."/>
            <person name="Clum A."/>
            <person name="Culley D."/>
            <person name="Crous P.W."/>
            <person name="Fauchery L."/>
            <person name="Girlanda M."/>
            <person name="Hayes R.D."/>
            <person name="Keri Z."/>
            <person name="LaButti K."/>
            <person name="Lipzen A."/>
            <person name="Lombard V."/>
            <person name="Magnuson J."/>
            <person name="Maillard F."/>
            <person name="Murat C."/>
            <person name="Nolan M."/>
            <person name="Ohm R.A."/>
            <person name="Pangilinan J."/>
            <person name="Pereira M.F."/>
            <person name="Perotto S."/>
            <person name="Peter M."/>
            <person name="Pfister S."/>
            <person name="Riley R."/>
            <person name="Sitrit Y."/>
            <person name="Stielow J.B."/>
            <person name="Szollosi G."/>
            <person name="Zifcakova L."/>
            <person name="Stursova M."/>
            <person name="Spatafora J.W."/>
            <person name="Tedersoo L."/>
            <person name="Vaario L.M."/>
            <person name="Yamada A."/>
            <person name="Yan M."/>
            <person name="Wang P."/>
            <person name="Xu J."/>
            <person name="Bruns T."/>
            <person name="Baldrian P."/>
            <person name="Vilgalys R."/>
            <person name="Dunand C."/>
            <person name="Henrissat B."/>
            <person name="Grigoriev I.V."/>
            <person name="Hibbett D."/>
            <person name="Nagy L.G."/>
            <person name="Martin F.M."/>
        </authorList>
    </citation>
    <scope>NUCLEOTIDE SEQUENCE</scope>
    <source>
        <strain evidence="2">UP504</strain>
    </source>
</reference>
<sequence>MISHFHTSGPLTSQGLIIPSYRKTDRKGYLLFVIHVLFTVSCSMPLLSAHNYNSLALVLAYAYGWRYPPTHFSKPLVSCDKDTFSGLFTVERRFVNINILTKLITWSFPLCALLF</sequence>
<organism evidence="2 3">
    <name type="scientific">Hydnum rufescens UP504</name>
    <dbReference type="NCBI Taxonomy" id="1448309"/>
    <lineage>
        <taxon>Eukaryota</taxon>
        <taxon>Fungi</taxon>
        <taxon>Dikarya</taxon>
        <taxon>Basidiomycota</taxon>
        <taxon>Agaricomycotina</taxon>
        <taxon>Agaricomycetes</taxon>
        <taxon>Cantharellales</taxon>
        <taxon>Hydnaceae</taxon>
        <taxon>Hydnum</taxon>
    </lineage>
</organism>
<comment type="caution">
    <text evidence="2">The sequence shown here is derived from an EMBL/GenBank/DDBJ whole genome shotgun (WGS) entry which is preliminary data.</text>
</comment>
<evidence type="ECO:0000256" key="1">
    <source>
        <dbReference type="SAM" id="Phobius"/>
    </source>
</evidence>
<protein>
    <submittedName>
        <fullName evidence="2">Uncharacterized protein</fullName>
    </submittedName>
</protein>
<name>A0A9P6DVI1_9AGAM</name>
<keyword evidence="1" id="KW-0812">Transmembrane</keyword>
<keyword evidence="3" id="KW-1185">Reference proteome</keyword>
<gene>
    <name evidence="2" type="ORF">BS47DRAFT_1345136</name>
</gene>
<dbReference type="Proteomes" id="UP000886523">
    <property type="component" value="Unassembled WGS sequence"/>
</dbReference>
<accession>A0A9P6DVI1</accession>
<proteinExistence type="predicted"/>
<evidence type="ECO:0000313" key="2">
    <source>
        <dbReference type="EMBL" id="KAF9512708.1"/>
    </source>
</evidence>
<feature type="transmembrane region" description="Helical" evidence="1">
    <location>
        <begin position="29"/>
        <end position="47"/>
    </location>
</feature>
<dbReference type="AlphaFoldDB" id="A0A9P6DVI1"/>
<dbReference type="EMBL" id="MU128983">
    <property type="protein sequence ID" value="KAF9512708.1"/>
    <property type="molecule type" value="Genomic_DNA"/>
</dbReference>
<keyword evidence="1" id="KW-1133">Transmembrane helix</keyword>
<evidence type="ECO:0000313" key="3">
    <source>
        <dbReference type="Proteomes" id="UP000886523"/>
    </source>
</evidence>